<name>A0A381R0N7_9ZZZZ</name>
<accession>A0A381R0N7</accession>
<dbReference type="EMBL" id="UINC01001594">
    <property type="protein sequence ID" value="SUZ84429.1"/>
    <property type="molecule type" value="Genomic_DNA"/>
</dbReference>
<reference evidence="2" key="1">
    <citation type="submission" date="2018-05" db="EMBL/GenBank/DDBJ databases">
        <authorList>
            <person name="Lanie J.A."/>
            <person name="Ng W.-L."/>
            <person name="Kazmierczak K.M."/>
            <person name="Andrzejewski T.M."/>
            <person name="Davidsen T.M."/>
            <person name="Wayne K.J."/>
            <person name="Tettelin H."/>
            <person name="Glass J.I."/>
            <person name="Rusch D."/>
            <person name="Podicherti R."/>
            <person name="Tsui H.-C.T."/>
            <person name="Winkler M.E."/>
        </authorList>
    </citation>
    <scope>NUCLEOTIDE SEQUENCE</scope>
</reference>
<protein>
    <submittedName>
        <fullName evidence="2">Uncharacterized protein</fullName>
    </submittedName>
</protein>
<feature type="compositionally biased region" description="Pro residues" evidence="1">
    <location>
        <begin position="167"/>
        <end position="177"/>
    </location>
</feature>
<organism evidence="2">
    <name type="scientific">marine metagenome</name>
    <dbReference type="NCBI Taxonomy" id="408172"/>
    <lineage>
        <taxon>unclassified sequences</taxon>
        <taxon>metagenomes</taxon>
        <taxon>ecological metagenomes</taxon>
    </lineage>
</organism>
<evidence type="ECO:0000256" key="1">
    <source>
        <dbReference type="SAM" id="MobiDB-lite"/>
    </source>
</evidence>
<feature type="region of interest" description="Disordered" evidence="1">
    <location>
        <begin position="136"/>
        <end position="177"/>
    </location>
</feature>
<gene>
    <name evidence="2" type="ORF">METZ01_LOCUS37283</name>
</gene>
<proteinExistence type="predicted"/>
<dbReference type="AlphaFoldDB" id="A0A381R0N7"/>
<evidence type="ECO:0000313" key="2">
    <source>
        <dbReference type="EMBL" id="SUZ84429.1"/>
    </source>
</evidence>
<feature type="non-terminal residue" evidence="2">
    <location>
        <position position="1"/>
    </location>
</feature>
<sequence length="177" mass="19679">VLALAYAVTAALLLNLNLATRLARWIKFTAVVGVSTLYIVTWHGLSDLLGWATREPMPVDFRLHWVVIEEPDKAAGAEGKIYFWIRELDEAGLAEGAPRAYQVPWDEETAEAAEEALEELEGGQLLNGRMSRQIINPDLISPDPTAQYRQDESGSSGQQSRFEFIRLPPPTLPPKPI</sequence>